<keyword evidence="9" id="KW-0675">Receptor</keyword>
<evidence type="ECO:0000256" key="5">
    <source>
        <dbReference type="ARBA" id="ARBA00022989"/>
    </source>
</evidence>
<dbReference type="Proteomes" id="UP000027135">
    <property type="component" value="Unassembled WGS sequence"/>
</dbReference>
<evidence type="ECO:0000313" key="9">
    <source>
        <dbReference type="EMBL" id="KDR17899.1"/>
    </source>
</evidence>
<dbReference type="Gene3D" id="2.70.130.10">
    <property type="entry name" value="Mannose-6-phosphate receptor binding domain"/>
    <property type="match status" value="1"/>
</dbReference>
<dbReference type="PANTHER" id="PTHR15071">
    <property type="entry name" value="MANNOSE-6-PHOSPHATE RECEPTOR FAMILY MEMBER"/>
    <property type="match status" value="1"/>
</dbReference>
<comment type="subcellular location">
    <subcellularLocation>
        <location evidence="1">Preautophagosomal structure membrane</location>
        <topology evidence="1">Single-pass type I membrane protein</topology>
    </subcellularLocation>
</comment>
<keyword evidence="10" id="KW-1185">Reference proteome</keyword>
<keyword evidence="6 7" id="KW-0472">Membrane</keyword>
<keyword evidence="2 7" id="KW-0812">Transmembrane</keyword>
<dbReference type="GO" id="GO:0015031">
    <property type="term" value="P:protein transport"/>
    <property type="evidence" value="ECO:0007669"/>
    <property type="project" value="UniProtKB-KW"/>
</dbReference>
<dbReference type="GO" id="GO:0034045">
    <property type="term" value="C:phagophore assembly site membrane"/>
    <property type="evidence" value="ECO:0007669"/>
    <property type="project" value="UniProtKB-SubCell"/>
</dbReference>
<evidence type="ECO:0000313" key="10">
    <source>
        <dbReference type="Proteomes" id="UP000027135"/>
    </source>
</evidence>
<gene>
    <name evidence="9" type="ORF">L798_08206</name>
</gene>
<dbReference type="AlphaFoldDB" id="A0A067R411"/>
<proteinExistence type="predicted"/>
<evidence type="ECO:0000256" key="4">
    <source>
        <dbReference type="ARBA" id="ARBA00022927"/>
    </source>
</evidence>
<reference evidence="9 10" key="1">
    <citation type="journal article" date="2014" name="Nat. Commun.">
        <title>Molecular traces of alternative social organization in a termite genome.</title>
        <authorList>
            <person name="Terrapon N."/>
            <person name="Li C."/>
            <person name="Robertson H.M."/>
            <person name="Ji L."/>
            <person name="Meng X."/>
            <person name="Booth W."/>
            <person name="Chen Z."/>
            <person name="Childers C.P."/>
            <person name="Glastad K.M."/>
            <person name="Gokhale K."/>
            <person name="Gowin J."/>
            <person name="Gronenberg W."/>
            <person name="Hermansen R.A."/>
            <person name="Hu H."/>
            <person name="Hunt B.G."/>
            <person name="Huylmans A.K."/>
            <person name="Khalil S.M."/>
            <person name="Mitchell R.D."/>
            <person name="Munoz-Torres M.C."/>
            <person name="Mustard J.A."/>
            <person name="Pan H."/>
            <person name="Reese J.T."/>
            <person name="Scharf M.E."/>
            <person name="Sun F."/>
            <person name="Vogel H."/>
            <person name="Xiao J."/>
            <person name="Yang W."/>
            <person name="Yang Z."/>
            <person name="Yang Z."/>
            <person name="Zhou J."/>
            <person name="Zhu J."/>
            <person name="Brent C.S."/>
            <person name="Elsik C.G."/>
            <person name="Goodisman M.A."/>
            <person name="Liberles D.A."/>
            <person name="Roe R.M."/>
            <person name="Vargo E.L."/>
            <person name="Vilcinskas A."/>
            <person name="Wang J."/>
            <person name="Bornberg-Bauer E."/>
            <person name="Korb J."/>
            <person name="Zhang G."/>
            <person name="Liebig J."/>
        </authorList>
    </citation>
    <scope>NUCLEOTIDE SEQUENCE [LARGE SCALE GENOMIC DNA]</scope>
    <source>
        <tissue evidence="9">Whole organism</tissue>
    </source>
</reference>
<feature type="transmembrane region" description="Helical" evidence="7">
    <location>
        <begin position="191"/>
        <end position="214"/>
    </location>
</feature>
<keyword evidence="3 8" id="KW-0732">Signal</keyword>
<dbReference type="OMA" id="FLQNGCR"/>
<dbReference type="eggNOG" id="ENOG502S657">
    <property type="taxonomic scope" value="Eukaryota"/>
</dbReference>
<dbReference type="PANTHER" id="PTHR15071:SF0">
    <property type="entry name" value="MANNOSE 6-PHOSPHATE RECEPTOR-LIKE PROTEIN 1"/>
    <property type="match status" value="1"/>
</dbReference>
<dbReference type="GO" id="GO:0000139">
    <property type="term" value="C:Golgi membrane"/>
    <property type="evidence" value="ECO:0007669"/>
    <property type="project" value="UniProtKB-SubCell"/>
</dbReference>
<dbReference type="InParanoid" id="A0A067R411"/>
<dbReference type="OrthoDB" id="29460at2759"/>
<dbReference type="InterPro" id="IPR009011">
    <property type="entry name" value="Man6P_isomerase_rcpt-bd_dom_sf"/>
</dbReference>
<name>A0A067R411_ZOONE</name>
<accession>A0A067R411</accession>
<dbReference type="InterPro" id="IPR018939">
    <property type="entry name" value="Autophagy-rel_prot_27"/>
</dbReference>
<organism evidence="9 10">
    <name type="scientific">Zootermopsis nevadensis</name>
    <name type="common">Dampwood termite</name>
    <dbReference type="NCBI Taxonomy" id="136037"/>
    <lineage>
        <taxon>Eukaryota</taxon>
        <taxon>Metazoa</taxon>
        <taxon>Ecdysozoa</taxon>
        <taxon>Arthropoda</taxon>
        <taxon>Hexapoda</taxon>
        <taxon>Insecta</taxon>
        <taxon>Pterygota</taxon>
        <taxon>Neoptera</taxon>
        <taxon>Polyneoptera</taxon>
        <taxon>Dictyoptera</taxon>
        <taxon>Blattodea</taxon>
        <taxon>Blattoidea</taxon>
        <taxon>Termitoidae</taxon>
        <taxon>Termopsidae</taxon>
        <taxon>Zootermopsis</taxon>
    </lineage>
</organism>
<keyword evidence="5 7" id="KW-1133">Transmembrane helix</keyword>
<evidence type="ECO:0000256" key="1">
    <source>
        <dbReference type="ARBA" id="ARBA00004472"/>
    </source>
</evidence>
<dbReference type="Pfam" id="PF09451">
    <property type="entry name" value="ATG27"/>
    <property type="match status" value="1"/>
</dbReference>
<keyword evidence="4" id="KW-0813">Transport</keyword>
<feature type="signal peptide" evidence="8">
    <location>
        <begin position="1"/>
        <end position="22"/>
    </location>
</feature>
<dbReference type="EMBL" id="KK852714">
    <property type="protein sequence ID" value="KDR17899.1"/>
    <property type="molecule type" value="Genomic_DNA"/>
</dbReference>
<evidence type="ECO:0000256" key="8">
    <source>
        <dbReference type="SAM" id="SignalP"/>
    </source>
</evidence>
<evidence type="ECO:0000256" key="3">
    <source>
        <dbReference type="ARBA" id="ARBA00022729"/>
    </source>
</evidence>
<feature type="chain" id="PRO_5001644685" evidence="8">
    <location>
        <begin position="23"/>
        <end position="256"/>
    </location>
</feature>
<evidence type="ECO:0000256" key="2">
    <source>
        <dbReference type="ARBA" id="ARBA00022692"/>
    </source>
</evidence>
<dbReference type="SUPFAM" id="SSF50911">
    <property type="entry name" value="Mannose 6-phosphate receptor domain"/>
    <property type="match status" value="1"/>
</dbReference>
<evidence type="ECO:0000256" key="7">
    <source>
        <dbReference type="SAM" id="Phobius"/>
    </source>
</evidence>
<evidence type="ECO:0000256" key="6">
    <source>
        <dbReference type="ARBA" id="ARBA00023136"/>
    </source>
</evidence>
<sequence>MSSCGVLFVCLYVLSVCSQCSSVENIECRKINGCKCVLPDGIRIDLTQLNDEAKWLNATLREVSFFFHPCSNVPYGHHTGSDDCSSGSSLCLFNKTSNTFQNLGTTEDNRFLFGNLKDSPVILYKHGNITTGILLQCVYRTRTSFTVIGVPDEEVTHKLRLESKWACPAFELRTDKTISQNSDEGLSTGSVLVIIFFVFTILYFVGGAVALRLLRGAEGRELIPNYDFWVDLPNLVRDGMTFVLSGCQTTPSYDRI</sequence>
<dbReference type="GO" id="GO:0005802">
    <property type="term" value="C:trans-Golgi network"/>
    <property type="evidence" value="ECO:0007669"/>
    <property type="project" value="TreeGrafter"/>
</dbReference>
<dbReference type="STRING" id="136037.A0A067R411"/>
<protein>
    <submittedName>
        <fullName evidence="9">Cation-dependent mannose-6-phosphate receptor</fullName>
    </submittedName>
</protein>
<keyword evidence="4" id="KW-0653">Protein transport</keyword>